<evidence type="ECO:0000313" key="3">
    <source>
        <dbReference type="Proteomes" id="UP000579570"/>
    </source>
</evidence>
<keyword evidence="3" id="KW-1185">Reference proteome</keyword>
<accession>A0ABR6JYF5</accession>
<keyword evidence="1" id="KW-1133">Transmembrane helix</keyword>
<organism evidence="2 3">
    <name type="scientific">Hymenobacter latericoloratus</name>
    <dbReference type="NCBI Taxonomy" id="1411121"/>
    <lineage>
        <taxon>Bacteria</taxon>
        <taxon>Pseudomonadati</taxon>
        <taxon>Bacteroidota</taxon>
        <taxon>Cytophagia</taxon>
        <taxon>Cytophagales</taxon>
        <taxon>Hymenobacteraceae</taxon>
        <taxon>Hymenobacter</taxon>
    </lineage>
</organism>
<evidence type="ECO:0000256" key="1">
    <source>
        <dbReference type="SAM" id="Phobius"/>
    </source>
</evidence>
<name>A0ABR6JYF5_9BACT</name>
<evidence type="ECO:0008006" key="4">
    <source>
        <dbReference type="Google" id="ProtNLM"/>
    </source>
</evidence>
<proteinExistence type="predicted"/>
<evidence type="ECO:0000313" key="2">
    <source>
        <dbReference type="EMBL" id="MBB4601862.1"/>
    </source>
</evidence>
<feature type="transmembrane region" description="Helical" evidence="1">
    <location>
        <begin position="21"/>
        <end position="42"/>
    </location>
</feature>
<reference evidence="2 3" key="1">
    <citation type="submission" date="2020-08" db="EMBL/GenBank/DDBJ databases">
        <title>Genomic Encyclopedia of Type Strains, Phase IV (KMG-IV): sequencing the most valuable type-strain genomes for metagenomic binning, comparative biology and taxonomic classification.</title>
        <authorList>
            <person name="Goeker M."/>
        </authorList>
    </citation>
    <scope>NUCLEOTIDE SEQUENCE [LARGE SCALE GENOMIC DNA]</scope>
    <source>
        <strain evidence="2 3">DSM 26701</strain>
    </source>
</reference>
<gene>
    <name evidence="2" type="ORF">GGU46_002504</name>
</gene>
<dbReference type="EMBL" id="JACHNV010000003">
    <property type="protein sequence ID" value="MBB4601862.1"/>
    <property type="molecule type" value="Genomic_DNA"/>
</dbReference>
<dbReference type="Proteomes" id="UP000579570">
    <property type="component" value="Unassembled WGS sequence"/>
</dbReference>
<keyword evidence="1" id="KW-0472">Membrane</keyword>
<feature type="transmembrane region" description="Helical" evidence="1">
    <location>
        <begin position="54"/>
        <end position="72"/>
    </location>
</feature>
<protein>
    <recommendedName>
        <fullName evidence="4">DUF2393 domain-containing protein</fullName>
    </recommendedName>
</protein>
<comment type="caution">
    <text evidence="2">The sequence shown here is derived from an EMBL/GenBank/DDBJ whole genome shotgun (WGS) entry which is preliminary data.</text>
</comment>
<keyword evidence="1" id="KW-0812">Transmembrane</keyword>
<sequence length="229" mass="26338">MAGVPRNRRKRARRMEGLIPRLPGGGGVDLLLFFQSICSAMPQLEELSVIKIDTLIAIIAAAAAVIALLISLRSNYLAKKSFQLSKIELDSKKSNFKLYLINALRFKSKENQESRILMFNISISNLSESKNSFKALLKIEYIRDDDSFAKTLIEHDHNLHSLIPNNNFSFFLNDINVSEKETESKWLLFKEPKHFLNYRIERYLLEVSDINGEQKQLESTLIKTFQLND</sequence>